<dbReference type="SUPFAM" id="SSF56219">
    <property type="entry name" value="DNase I-like"/>
    <property type="match status" value="1"/>
</dbReference>
<name>A0AAD9KB53_9ANNE</name>
<evidence type="ECO:0000256" key="1">
    <source>
        <dbReference type="SAM" id="MobiDB-lite"/>
    </source>
</evidence>
<feature type="domain" description="Inositol polyphosphate-related phosphatase" evidence="2">
    <location>
        <begin position="1"/>
        <end position="324"/>
    </location>
</feature>
<reference evidence="3" key="1">
    <citation type="journal article" date="2023" name="Mol. Biol. Evol.">
        <title>Third-Generation Sequencing Reveals the Adaptive Role of the Epigenome in Three Deep-Sea Polychaetes.</title>
        <authorList>
            <person name="Perez M."/>
            <person name="Aroh O."/>
            <person name="Sun Y."/>
            <person name="Lan Y."/>
            <person name="Juniper S.K."/>
            <person name="Young C.R."/>
            <person name="Angers B."/>
            <person name="Qian P.Y."/>
        </authorList>
    </citation>
    <scope>NUCLEOTIDE SEQUENCE</scope>
    <source>
        <strain evidence="3">P08H-3</strain>
    </source>
</reference>
<dbReference type="InterPro" id="IPR046985">
    <property type="entry name" value="IP5"/>
</dbReference>
<evidence type="ECO:0000313" key="3">
    <source>
        <dbReference type="EMBL" id="KAK2168121.1"/>
    </source>
</evidence>
<keyword evidence="4" id="KW-1185">Reference proteome</keyword>
<dbReference type="Gene3D" id="3.60.10.10">
    <property type="entry name" value="Endonuclease/exonuclease/phosphatase"/>
    <property type="match status" value="2"/>
</dbReference>
<organism evidence="3 4">
    <name type="scientific">Paralvinella palmiformis</name>
    <dbReference type="NCBI Taxonomy" id="53620"/>
    <lineage>
        <taxon>Eukaryota</taxon>
        <taxon>Metazoa</taxon>
        <taxon>Spiralia</taxon>
        <taxon>Lophotrochozoa</taxon>
        <taxon>Annelida</taxon>
        <taxon>Polychaeta</taxon>
        <taxon>Sedentaria</taxon>
        <taxon>Canalipalpata</taxon>
        <taxon>Terebellida</taxon>
        <taxon>Terebelliformia</taxon>
        <taxon>Alvinellidae</taxon>
        <taxon>Paralvinella</taxon>
    </lineage>
</organism>
<dbReference type="PANTHER" id="PTHR11200">
    <property type="entry name" value="INOSITOL 5-PHOSPHATASE"/>
    <property type="match status" value="1"/>
</dbReference>
<proteinExistence type="predicted"/>
<dbReference type="GO" id="GO:0046856">
    <property type="term" value="P:phosphatidylinositol dephosphorylation"/>
    <property type="evidence" value="ECO:0007669"/>
    <property type="project" value="InterPro"/>
</dbReference>
<dbReference type="EMBL" id="JAODUP010000020">
    <property type="protein sequence ID" value="KAK2168121.1"/>
    <property type="molecule type" value="Genomic_DNA"/>
</dbReference>
<dbReference type="InterPro" id="IPR036691">
    <property type="entry name" value="Endo/exonu/phosph_ase_sf"/>
</dbReference>
<sequence>MRIVCGTWNIQGADPGYISKADIKRWLYDSAKETSSRNPYRSNIPSCDPDIYAIGFQEIIPMTKNTTIPIPKVIDKVLYAWANRLVYAINSFHGSSRYSTYGAFLLNGIGLFIIARNELFQENMITNGKTDAIRTEENPSDLEKFLIPDNRSPGAVGIRFDCAGTSFAFVCAHFSGGDGGYTLNSHEYVFWFGSLNYRICPPAFGAFTPRQVWTLARREELVNLLESDELVNQRQAGFAFQGYQEGFPDFDPTYPYRPGSVNKAKPLMKAKSSKPNYEQFPAWADRIMWRRLGNATSHLDAASFSNPIQSSVLTTFGLSAHDCIPLKQIPELFAMLFQGGQEQPQPVTVVYTNEQIPTPAELKTEEYVLMPQIPATQPQLQQPSILPQPQPPQPQQPQQWQPVQPVQLLQPSLQQPQPLPPHPPPPQQQQIPHPQLIQQPQQDVYLLGQHQVLPDSNYGYNLASM</sequence>
<feature type="compositionally biased region" description="Low complexity" evidence="1">
    <location>
        <begin position="396"/>
        <end position="416"/>
    </location>
</feature>
<dbReference type="AlphaFoldDB" id="A0AAD9KB53"/>
<evidence type="ECO:0000313" key="4">
    <source>
        <dbReference type="Proteomes" id="UP001208570"/>
    </source>
</evidence>
<dbReference type="GO" id="GO:0004439">
    <property type="term" value="F:phosphatidylinositol-4,5-bisphosphate 5-phosphatase activity"/>
    <property type="evidence" value="ECO:0007669"/>
    <property type="project" value="TreeGrafter"/>
</dbReference>
<protein>
    <recommendedName>
        <fullName evidence="2">Inositol polyphosphate-related phosphatase domain-containing protein</fullName>
    </recommendedName>
</protein>
<feature type="compositionally biased region" description="Pro residues" evidence="1">
    <location>
        <begin position="417"/>
        <end position="427"/>
    </location>
</feature>
<feature type="compositionally biased region" description="Pro residues" evidence="1">
    <location>
        <begin position="386"/>
        <end position="395"/>
    </location>
</feature>
<feature type="region of interest" description="Disordered" evidence="1">
    <location>
        <begin position="378"/>
        <end position="435"/>
    </location>
</feature>
<dbReference type="PANTHER" id="PTHR11200:SF300">
    <property type="entry name" value="TYPE II INOSITOL 1,4,5-TRISPHOSPHATE 5-PHOSPHATASE"/>
    <property type="match status" value="1"/>
</dbReference>
<dbReference type="Pfam" id="PF22669">
    <property type="entry name" value="Exo_endo_phos2"/>
    <property type="match status" value="2"/>
</dbReference>
<gene>
    <name evidence="3" type="ORF">LSH36_20g07004</name>
</gene>
<dbReference type="Proteomes" id="UP001208570">
    <property type="component" value="Unassembled WGS sequence"/>
</dbReference>
<dbReference type="InterPro" id="IPR000300">
    <property type="entry name" value="IPPc"/>
</dbReference>
<comment type="caution">
    <text evidence="3">The sequence shown here is derived from an EMBL/GenBank/DDBJ whole genome shotgun (WGS) entry which is preliminary data.</text>
</comment>
<accession>A0AAD9KB53</accession>
<evidence type="ECO:0000259" key="2">
    <source>
        <dbReference type="SMART" id="SM00128"/>
    </source>
</evidence>
<dbReference type="SMART" id="SM00128">
    <property type="entry name" value="IPPc"/>
    <property type="match status" value="1"/>
</dbReference>